<reference evidence="9 10" key="1">
    <citation type="submission" date="2019-03" db="EMBL/GenBank/DDBJ databases">
        <title>Ramlibacter rhizophilus CCTCC AB2015357, whole genome shotgun sequence.</title>
        <authorList>
            <person name="Zhang X."/>
            <person name="Feng G."/>
            <person name="Zhu H."/>
        </authorList>
    </citation>
    <scope>NUCLEOTIDE SEQUENCE [LARGE SCALE GENOMIC DNA]</scope>
    <source>
        <strain evidence="9 10">CCTCC AB2015357</strain>
    </source>
</reference>
<evidence type="ECO:0000256" key="2">
    <source>
        <dbReference type="ARBA" id="ARBA00022801"/>
    </source>
</evidence>
<dbReference type="PANTHER" id="PTHR13748">
    <property type="entry name" value="COBW-RELATED"/>
    <property type="match status" value="1"/>
</dbReference>
<dbReference type="Pfam" id="PF02492">
    <property type="entry name" value="cobW"/>
    <property type="match status" value="1"/>
</dbReference>
<dbReference type="SUPFAM" id="SSF52540">
    <property type="entry name" value="P-loop containing nucleoside triphosphate hydrolases"/>
    <property type="match status" value="1"/>
</dbReference>
<proteinExistence type="inferred from homology"/>
<feature type="compositionally biased region" description="Pro residues" evidence="7">
    <location>
        <begin position="1"/>
        <end position="25"/>
    </location>
</feature>
<keyword evidence="3" id="KW-0143">Chaperone</keyword>
<comment type="similarity">
    <text evidence="4">Belongs to the SIMIBI class G3E GTPase family. ZNG1 subfamily.</text>
</comment>
<dbReference type="GO" id="GO:0005737">
    <property type="term" value="C:cytoplasm"/>
    <property type="evidence" value="ECO:0007669"/>
    <property type="project" value="TreeGrafter"/>
</dbReference>
<dbReference type="GO" id="GO:0000166">
    <property type="term" value="F:nucleotide binding"/>
    <property type="evidence" value="ECO:0007669"/>
    <property type="project" value="UniProtKB-KW"/>
</dbReference>
<evidence type="ECO:0000259" key="8">
    <source>
        <dbReference type="SMART" id="SM00833"/>
    </source>
</evidence>
<dbReference type="RefSeq" id="WP_135284596.1">
    <property type="nucleotide sequence ID" value="NZ_SMLL01000003.1"/>
</dbReference>
<keyword evidence="10" id="KW-1185">Reference proteome</keyword>
<evidence type="ECO:0000256" key="5">
    <source>
        <dbReference type="ARBA" id="ARBA00045658"/>
    </source>
</evidence>
<dbReference type="CDD" id="cd03112">
    <property type="entry name" value="CobW-like"/>
    <property type="match status" value="1"/>
</dbReference>
<dbReference type="AlphaFoldDB" id="A0A4Z0BSR4"/>
<evidence type="ECO:0000256" key="3">
    <source>
        <dbReference type="ARBA" id="ARBA00023186"/>
    </source>
</evidence>
<evidence type="ECO:0000313" key="10">
    <source>
        <dbReference type="Proteomes" id="UP000297564"/>
    </source>
</evidence>
<name>A0A4Z0BSR4_9BURK</name>
<comment type="catalytic activity">
    <reaction evidence="6">
        <text>GTP + H2O = GDP + phosphate + H(+)</text>
        <dbReference type="Rhea" id="RHEA:19669"/>
        <dbReference type="ChEBI" id="CHEBI:15377"/>
        <dbReference type="ChEBI" id="CHEBI:15378"/>
        <dbReference type="ChEBI" id="CHEBI:37565"/>
        <dbReference type="ChEBI" id="CHEBI:43474"/>
        <dbReference type="ChEBI" id="CHEBI:58189"/>
    </reaction>
    <physiologicalReaction direction="left-to-right" evidence="6">
        <dbReference type="Rhea" id="RHEA:19670"/>
    </physiologicalReaction>
</comment>
<comment type="caution">
    <text evidence="9">The sequence shown here is derived from an EMBL/GenBank/DDBJ whole genome shotgun (WGS) entry which is preliminary data.</text>
</comment>
<dbReference type="SUPFAM" id="SSF90002">
    <property type="entry name" value="Hypothetical protein YjiA, C-terminal domain"/>
    <property type="match status" value="1"/>
</dbReference>
<evidence type="ECO:0000256" key="4">
    <source>
        <dbReference type="ARBA" id="ARBA00034320"/>
    </source>
</evidence>
<comment type="function">
    <text evidence="5">Zinc chaperone that directly transfers zinc cofactor to target proteins, thereby activating them. Zinc is transferred from the CXCC motif in the GTPase domain to the zinc binding site in target proteins in a process requiring GTP hydrolysis.</text>
</comment>
<dbReference type="GO" id="GO:0016787">
    <property type="term" value="F:hydrolase activity"/>
    <property type="evidence" value="ECO:0007669"/>
    <property type="project" value="UniProtKB-KW"/>
</dbReference>
<keyword evidence="2" id="KW-0378">Hydrolase</keyword>
<gene>
    <name evidence="9" type="ORF">EZ242_07915</name>
</gene>
<dbReference type="InterPro" id="IPR003495">
    <property type="entry name" value="CobW/HypB/UreG_nucleotide-bd"/>
</dbReference>
<evidence type="ECO:0000313" key="9">
    <source>
        <dbReference type="EMBL" id="TFZ01298.1"/>
    </source>
</evidence>
<dbReference type="EMBL" id="SMLL01000003">
    <property type="protein sequence ID" value="TFZ01298.1"/>
    <property type="molecule type" value="Genomic_DNA"/>
</dbReference>
<dbReference type="SMART" id="SM00833">
    <property type="entry name" value="CobW_C"/>
    <property type="match status" value="1"/>
</dbReference>
<dbReference type="InterPro" id="IPR051316">
    <property type="entry name" value="Zinc-reg_GTPase_activator"/>
</dbReference>
<feature type="domain" description="CobW C-terminal" evidence="8">
    <location>
        <begin position="289"/>
        <end position="383"/>
    </location>
</feature>
<keyword evidence="1" id="KW-0547">Nucleotide-binding</keyword>
<dbReference type="Gene3D" id="3.30.1220.10">
    <property type="entry name" value="CobW-like, C-terminal domain"/>
    <property type="match status" value="1"/>
</dbReference>
<evidence type="ECO:0000256" key="1">
    <source>
        <dbReference type="ARBA" id="ARBA00022741"/>
    </source>
</evidence>
<dbReference type="PANTHER" id="PTHR13748:SF62">
    <property type="entry name" value="COBW DOMAIN-CONTAINING PROTEIN"/>
    <property type="match status" value="1"/>
</dbReference>
<sequence length="390" mass="43049">MVRPEPTPVSPEPTPVSPEPTPVRPEPVEGHRQPHPDRPVPVTILTGFLGAGKTTLLNYILTERHGHRIAVIENEFGEVDVDSDLVMASEEEIFSVENGCICCVVDVRNDLVEILQKLLARPEPFDHILIETSGLADPTPVAATFFMDNEVAKRVVLDGVVTLVDAVNVAPHLQEDAQADYDNQAVQQIVVADRLLLNKVDLVTPAQLADVESRIRRLNASAPILRTVQAKVDLRQILGLQSFESDALAMTDPHFLHEHEDDHVCDAHCGHEHEHGDHAAHSHSHDPEVGSLSLVFDRPVDADRLMQRLRLLLQAEGDDLYRIKGILAVAGDDRRHVLQGVHRLLELKPSTPWAAHERPVTKIVFIGRRLHHDKLRALVTGCLAGAPAIA</sequence>
<feature type="compositionally biased region" description="Basic and acidic residues" evidence="7">
    <location>
        <begin position="26"/>
        <end position="38"/>
    </location>
</feature>
<evidence type="ECO:0000256" key="7">
    <source>
        <dbReference type="SAM" id="MobiDB-lite"/>
    </source>
</evidence>
<dbReference type="InterPro" id="IPR027417">
    <property type="entry name" value="P-loop_NTPase"/>
</dbReference>
<dbReference type="InterPro" id="IPR036627">
    <property type="entry name" value="CobW-likC_sf"/>
</dbReference>
<organism evidence="9 10">
    <name type="scientific">Ramlibacter rhizophilus</name>
    <dbReference type="NCBI Taxonomy" id="1781167"/>
    <lineage>
        <taxon>Bacteria</taxon>
        <taxon>Pseudomonadati</taxon>
        <taxon>Pseudomonadota</taxon>
        <taxon>Betaproteobacteria</taxon>
        <taxon>Burkholderiales</taxon>
        <taxon>Comamonadaceae</taxon>
        <taxon>Ramlibacter</taxon>
    </lineage>
</organism>
<evidence type="ECO:0000256" key="6">
    <source>
        <dbReference type="ARBA" id="ARBA00049117"/>
    </source>
</evidence>
<dbReference type="InterPro" id="IPR011629">
    <property type="entry name" value="CobW-like_C"/>
</dbReference>
<feature type="region of interest" description="Disordered" evidence="7">
    <location>
        <begin position="1"/>
        <end position="40"/>
    </location>
</feature>
<dbReference type="Gene3D" id="3.40.50.300">
    <property type="entry name" value="P-loop containing nucleotide triphosphate hydrolases"/>
    <property type="match status" value="1"/>
</dbReference>
<protein>
    <submittedName>
        <fullName evidence="9">GTP-binding protein</fullName>
    </submittedName>
</protein>
<dbReference type="Pfam" id="PF07683">
    <property type="entry name" value="CobW_C"/>
    <property type="match status" value="1"/>
</dbReference>
<dbReference type="OrthoDB" id="9808822at2"/>
<dbReference type="Proteomes" id="UP000297564">
    <property type="component" value="Unassembled WGS sequence"/>
</dbReference>
<accession>A0A4Z0BSR4</accession>